<keyword evidence="2" id="KW-1185">Reference proteome</keyword>
<evidence type="ECO:0000313" key="1">
    <source>
        <dbReference type="EMBL" id="BCS23732.1"/>
    </source>
</evidence>
<dbReference type="KEGG" id="apuu:APUU_40176A"/>
<proteinExistence type="predicted"/>
<sequence length="215" mass="25210">MNSSQWIGIEASGTLPVRTHLADLDAPKSRMVVEHLARFIAKEGVKTFEITIGFWIPTRLWRWRVEAREPVWSKFALERLRHIQDKFADVVWADTLQTRSIDEPEFEDWKDWVDYWGRWRHASQVSMYRGITFLEKRDGELWGDEIRDLLALRVHDLQVMGTLLSSSRLAPGRVDCEAYFEMVMRELVGEQADTGGEVIQSSGILYSMLRRLKRR</sequence>
<accession>A0A7R7XM71</accession>
<dbReference type="OrthoDB" id="10292388at2759"/>
<evidence type="ECO:0000313" key="2">
    <source>
        <dbReference type="Proteomes" id="UP000654913"/>
    </source>
</evidence>
<dbReference type="Proteomes" id="UP000654913">
    <property type="component" value="Chromosome 4"/>
</dbReference>
<dbReference type="EMBL" id="AP024446">
    <property type="protein sequence ID" value="BCS23732.1"/>
    <property type="molecule type" value="Genomic_DNA"/>
</dbReference>
<reference evidence="1" key="2">
    <citation type="submission" date="2021-02" db="EMBL/GenBank/DDBJ databases">
        <title>Aspergillus puulaauensis MK2 genome sequence.</title>
        <authorList>
            <person name="Futagami T."/>
            <person name="Mori K."/>
            <person name="Kadooka C."/>
            <person name="Tanaka T."/>
        </authorList>
    </citation>
    <scope>NUCLEOTIDE SEQUENCE</scope>
    <source>
        <strain evidence="1">MK2</strain>
    </source>
</reference>
<name>A0A7R7XM71_9EURO</name>
<dbReference type="RefSeq" id="XP_041555926.1">
    <property type="nucleotide sequence ID" value="XM_041703219.1"/>
</dbReference>
<reference evidence="1" key="1">
    <citation type="submission" date="2021-01" db="EMBL/GenBank/DDBJ databases">
        <authorList>
            <consortium name="Aspergillus puulaauensis MK2 genome sequencing consortium"/>
            <person name="Kazuki M."/>
            <person name="Futagami T."/>
        </authorList>
    </citation>
    <scope>NUCLEOTIDE SEQUENCE</scope>
    <source>
        <strain evidence="1">MK2</strain>
    </source>
</reference>
<protein>
    <submittedName>
        <fullName evidence="1">Uncharacterized protein</fullName>
    </submittedName>
</protein>
<gene>
    <name evidence="1" type="ORF">APUU_40176A</name>
</gene>
<dbReference type="GeneID" id="64973737"/>
<organism evidence="1 2">
    <name type="scientific">Aspergillus puulaauensis</name>
    <dbReference type="NCBI Taxonomy" id="1220207"/>
    <lineage>
        <taxon>Eukaryota</taxon>
        <taxon>Fungi</taxon>
        <taxon>Dikarya</taxon>
        <taxon>Ascomycota</taxon>
        <taxon>Pezizomycotina</taxon>
        <taxon>Eurotiomycetes</taxon>
        <taxon>Eurotiomycetidae</taxon>
        <taxon>Eurotiales</taxon>
        <taxon>Aspergillaceae</taxon>
        <taxon>Aspergillus</taxon>
    </lineage>
</organism>
<dbReference type="AlphaFoldDB" id="A0A7R7XM71"/>